<feature type="transmembrane region" description="Helical" evidence="6">
    <location>
        <begin position="49"/>
        <end position="72"/>
    </location>
</feature>
<dbReference type="InterPro" id="IPR051125">
    <property type="entry name" value="ABC-4/HrtB_transporter"/>
</dbReference>
<reference evidence="8 9" key="1">
    <citation type="submission" date="2018-03" db="EMBL/GenBank/DDBJ databases">
        <authorList>
            <person name="Keele B.F."/>
        </authorList>
    </citation>
    <scope>NUCLEOTIDE SEQUENCE [LARGE SCALE GENOMIC DNA]</scope>
    <source>
        <strain evidence="8 9">CECT 8504</strain>
    </source>
</reference>
<comment type="subcellular location">
    <subcellularLocation>
        <location evidence="1">Cell membrane</location>
        <topology evidence="1">Multi-pass membrane protein</topology>
    </subcellularLocation>
</comment>
<dbReference type="RefSeq" id="WP_108896118.1">
    <property type="nucleotide sequence ID" value="NZ_ONZF01000020.1"/>
</dbReference>
<proteinExistence type="predicted"/>
<sequence length="444" mass="46673">MRDLWAGLPILGQDLLILLALLLPVAVIGGALLRGFAPWPLALGMIRRFGWINAVFVALIAISVGMGIGLVAQERGLRRGTADAASKFDIVVSAPGSEITMLLAAVYLRPADVPLIDGATYAEIEADPRVRLAAPIAFGDSFEGDPVVGTVEGFVSHLSDDTVEGRIFEHEDEAVVGALIDVPLGGEIEPAHGHGSFVEMEAHGDFHYEVVGRMAPTGTPWDRAVLVPIESVWSVHGLAAGHAPEEEGHAEDHDEPLGPPFDPDLFPGTPAVIVVPETLAQSYGLISGYTRDAQTMAFLPGAVLSQLYAILGDIRQAMSLMSLVAQFLVAASVLTGLVMLLRLFERHMALLRALGAPTRFLIALVWSYGAALLALGGLLGLAVGWAVAAILSGIIAARTGVAIPVGLSWSEVHLVAGFIAATTCVALIPAWALIRGTTTAKVRM</sequence>
<organism evidence="8 9">
    <name type="scientific">Palleronia abyssalis</name>
    <dbReference type="NCBI Taxonomy" id="1501240"/>
    <lineage>
        <taxon>Bacteria</taxon>
        <taxon>Pseudomonadati</taxon>
        <taxon>Pseudomonadota</taxon>
        <taxon>Alphaproteobacteria</taxon>
        <taxon>Rhodobacterales</taxon>
        <taxon>Roseobacteraceae</taxon>
        <taxon>Palleronia</taxon>
    </lineage>
</organism>
<evidence type="ECO:0000256" key="4">
    <source>
        <dbReference type="ARBA" id="ARBA00022989"/>
    </source>
</evidence>
<dbReference type="OrthoDB" id="9784014at2"/>
<evidence type="ECO:0000259" key="7">
    <source>
        <dbReference type="Pfam" id="PF02687"/>
    </source>
</evidence>
<feature type="transmembrane region" description="Helical" evidence="6">
    <location>
        <begin position="365"/>
        <end position="395"/>
    </location>
</feature>
<dbReference type="PANTHER" id="PTHR43738">
    <property type="entry name" value="ABC TRANSPORTER, MEMBRANE PROTEIN"/>
    <property type="match status" value="1"/>
</dbReference>
<dbReference type="InterPro" id="IPR003838">
    <property type="entry name" value="ABC3_permease_C"/>
</dbReference>
<keyword evidence="2" id="KW-1003">Cell membrane</keyword>
<accession>A0A2R8C234</accession>
<evidence type="ECO:0000313" key="8">
    <source>
        <dbReference type="EMBL" id="SPJ26429.1"/>
    </source>
</evidence>
<evidence type="ECO:0000313" key="9">
    <source>
        <dbReference type="Proteomes" id="UP000244912"/>
    </source>
</evidence>
<dbReference type="Proteomes" id="UP000244912">
    <property type="component" value="Unassembled WGS sequence"/>
</dbReference>
<feature type="transmembrane region" description="Helical" evidence="6">
    <location>
        <begin position="15"/>
        <end position="37"/>
    </location>
</feature>
<evidence type="ECO:0000256" key="5">
    <source>
        <dbReference type="ARBA" id="ARBA00023136"/>
    </source>
</evidence>
<feature type="transmembrane region" description="Helical" evidence="6">
    <location>
        <begin position="415"/>
        <end position="434"/>
    </location>
</feature>
<evidence type="ECO:0000256" key="3">
    <source>
        <dbReference type="ARBA" id="ARBA00022692"/>
    </source>
</evidence>
<dbReference type="AlphaFoldDB" id="A0A2R8C234"/>
<protein>
    <recommendedName>
        <fullName evidence="7">ABC3 transporter permease C-terminal domain-containing protein</fullName>
    </recommendedName>
</protein>
<feature type="domain" description="ABC3 transporter permease C-terminal" evidence="7">
    <location>
        <begin position="321"/>
        <end position="435"/>
    </location>
</feature>
<feature type="transmembrane region" description="Helical" evidence="6">
    <location>
        <begin position="323"/>
        <end position="344"/>
    </location>
</feature>
<dbReference type="EMBL" id="ONZF01000020">
    <property type="protein sequence ID" value="SPJ26429.1"/>
    <property type="molecule type" value="Genomic_DNA"/>
</dbReference>
<keyword evidence="3 6" id="KW-0812">Transmembrane</keyword>
<dbReference type="GO" id="GO:0005886">
    <property type="term" value="C:plasma membrane"/>
    <property type="evidence" value="ECO:0007669"/>
    <property type="project" value="UniProtKB-SubCell"/>
</dbReference>
<keyword evidence="5 6" id="KW-0472">Membrane</keyword>
<dbReference type="Pfam" id="PF02687">
    <property type="entry name" value="FtsX"/>
    <property type="match status" value="1"/>
</dbReference>
<dbReference type="PANTHER" id="PTHR43738:SF2">
    <property type="entry name" value="ABC TRANSPORTER PERMEASE"/>
    <property type="match status" value="1"/>
</dbReference>
<evidence type="ECO:0000256" key="2">
    <source>
        <dbReference type="ARBA" id="ARBA00022475"/>
    </source>
</evidence>
<evidence type="ECO:0000256" key="6">
    <source>
        <dbReference type="SAM" id="Phobius"/>
    </source>
</evidence>
<keyword evidence="4 6" id="KW-1133">Transmembrane helix</keyword>
<evidence type="ECO:0000256" key="1">
    <source>
        <dbReference type="ARBA" id="ARBA00004651"/>
    </source>
</evidence>
<keyword evidence="9" id="KW-1185">Reference proteome</keyword>
<gene>
    <name evidence="8" type="ORF">PAA8504_04289</name>
</gene>
<name>A0A2R8C234_9RHOB</name>